<dbReference type="AlphaFoldDB" id="A0A8C2R5F8"/>
<dbReference type="GO" id="GO:0031201">
    <property type="term" value="C:SNARE complex"/>
    <property type="evidence" value="ECO:0007669"/>
    <property type="project" value="TreeGrafter"/>
</dbReference>
<dbReference type="GO" id="GO:0005829">
    <property type="term" value="C:cytosol"/>
    <property type="evidence" value="ECO:0007669"/>
    <property type="project" value="GOC"/>
</dbReference>
<evidence type="ECO:0000256" key="9">
    <source>
        <dbReference type="SAM" id="Coils"/>
    </source>
</evidence>
<dbReference type="GO" id="GO:0006891">
    <property type="term" value="P:intra-Golgi vesicle-mediated transport"/>
    <property type="evidence" value="ECO:0007669"/>
    <property type="project" value="TreeGrafter"/>
</dbReference>
<evidence type="ECO:0000256" key="6">
    <source>
        <dbReference type="ARBA" id="ARBA00023054"/>
    </source>
</evidence>
<dbReference type="InterPro" id="IPR007705">
    <property type="entry name" value="Vesicle_trsprt_v-SNARE_N"/>
</dbReference>
<dbReference type="GO" id="GO:0048280">
    <property type="term" value="P:vesicle fusion with Golgi apparatus"/>
    <property type="evidence" value="ECO:0007669"/>
    <property type="project" value="TreeGrafter"/>
</dbReference>
<keyword evidence="5" id="KW-1133">Transmembrane helix</keyword>
<keyword evidence="2" id="KW-0813">Transport</keyword>
<dbReference type="Gene3D" id="1.20.5.110">
    <property type="match status" value="1"/>
</dbReference>
<dbReference type="GO" id="GO:0031902">
    <property type="term" value="C:late endosome membrane"/>
    <property type="evidence" value="ECO:0007669"/>
    <property type="project" value="TreeGrafter"/>
</dbReference>
<comment type="similarity">
    <text evidence="1">Belongs to the VTI1 family.</text>
</comment>
<keyword evidence="7" id="KW-0472">Membrane</keyword>
<dbReference type="GO" id="GO:0005794">
    <property type="term" value="C:Golgi apparatus"/>
    <property type="evidence" value="ECO:0007669"/>
    <property type="project" value="TreeGrafter"/>
</dbReference>
<dbReference type="GO" id="GO:0042147">
    <property type="term" value="P:retrograde transport, endosome to Golgi"/>
    <property type="evidence" value="ECO:0007669"/>
    <property type="project" value="TreeGrafter"/>
</dbReference>
<evidence type="ECO:0000256" key="5">
    <source>
        <dbReference type="ARBA" id="ARBA00022989"/>
    </source>
</evidence>
<dbReference type="Pfam" id="PF12352">
    <property type="entry name" value="V-SNARE_C"/>
    <property type="match status" value="1"/>
</dbReference>
<evidence type="ECO:0000259" key="10">
    <source>
        <dbReference type="SMART" id="SM00397"/>
    </source>
</evidence>
<dbReference type="GO" id="GO:0016236">
    <property type="term" value="P:macroautophagy"/>
    <property type="evidence" value="ECO:0007669"/>
    <property type="project" value="TreeGrafter"/>
</dbReference>
<accession>A0A8C2R5F8</accession>
<dbReference type="Ensembl" id="ENSCHIT00010033758.1">
    <property type="protein sequence ID" value="ENSCHIP00010023821.1"/>
    <property type="gene ID" value="ENSCHIG00010017489.1"/>
</dbReference>
<reference evidence="11" key="1">
    <citation type="submission" date="2019-03" db="EMBL/GenBank/DDBJ databases">
        <title>Genome sequencing and reference-guided assembly of Black Bengal Goat (Capra hircus).</title>
        <authorList>
            <person name="Siddiki A.Z."/>
            <person name="Baten A."/>
            <person name="Billah M."/>
            <person name="Alam M.A.U."/>
            <person name="Shawrob K.S.M."/>
            <person name="Saha S."/>
            <person name="Chowdhury M."/>
            <person name="Rahman A.H."/>
            <person name="Stear M."/>
            <person name="Miah G."/>
            <person name="Das G.B."/>
            <person name="Hossain M.M."/>
            <person name="Kumkum M."/>
            <person name="Islam M.S."/>
            <person name="Mollah A.M."/>
            <person name="Ahsan A."/>
            <person name="Tusar F."/>
            <person name="Khan M.K.I."/>
        </authorList>
    </citation>
    <scope>NUCLEOTIDE SEQUENCE [LARGE SCALE GENOMIC DNA]</scope>
</reference>
<dbReference type="InterPro" id="IPR010989">
    <property type="entry name" value="SNARE"/>
</dbReference>
<dbReference type="GO" id="GO:0006886">
    <property type="term" value="P:intracellular protein transport"/>
    <property type="evidence" value="ECO:0007669"/>
    <property type="project" value="InterPro"/>
</dbReference>
<dbReference type="PANTHER" id="PTHR21230">
    <property type="entry name" value="VESICLE TRANSPORT V-SNARE PROTEIN VTI1-RELATED"/>
    <property type="match status" value="1"/>
</dbReference>
<evidence type="ECO:0000256" key="4">
    <source>
        <dbReference type="ARBA" id="ARBA00022927"/>
    </source>
</evidence>
<dbReference type="SMART" id="SM00397">
    <property type="entry name" value="t_SNARE"/>
    <property type="match status" value="1"/>
</dbReference>
<dbReference type="Pfam" id="PF05008">
    <property type="entry name" value="V-SNARE"/>
    <property type="match status" value="1"/>
</dbReference>
<dbReference type="InterPro" id="IPR000727">
    <property type="entry name" value="T_SNARE_dom"/>
</dbReference>
<evidence type="ECO:0000256" key="7">
    <source>
        <dbReference type="ARBA" id="ARBA00023136"/>
    </source>
</evidence>
<evidence type="ECO:0000256" key="3">
    <source>
        <dbReference type="ARBA" id="ARBA00022692"/>
    </source>
</evidence>
<dbReference type="InterPro" id="IPR038407">
    <property type="entry name" value="v-SNARE_N_sf"/>
</dbReference>
<keyword evidence="4" id="KW-0653">Protein transport</keyword>
<evidence type="ECO:0000256" key="8">
    <source>
        <dbReference type="ARBA" id="ARBA00046280"/>
    </source>
</evidence>
<evidence type="ECO:0000256" key="2">
    <source>
        <dbReference type="ARBA" id="ARBA00022448"/>
    </source>
</evidence>
<comment type="subcellular location">
    <subcellularLocation>
        <location evidence="8">Endomembrane system</location>
        <topology evidence="8">Single-pass type IV membrane protein</topology>
    </subcellularLocation>
</comment>
<reference evidence="11" key="2">
    <citation type="submission" date="2025-08" db="UniProtKB">
        <authorList>
            <consortium name="Ensembl"/>
        </authorList>
    </citation>
    <scope>IDENTIFICATION</scope>
</reference>
<feature type="coiled-coil region" evidence="9">
    <location>
        <begin position="34"/>
        <end position="61"/>
    </location>
</feature>
<feature type="domain" description="T-SNARE coiled-coil homology" evidence="10">
    <location>
        <begin position="124"/>
        <end position="191"/>
    </location>
</feature>
<dbReference type="GO" id="GO:0005789">
    <property type="term" value="C:endoplasmic reticulum membrane"/>
    <property type="evidence" value="ECO:0007669"/>
    <property type="project" value="TreeGrafter"/>
</dbReference>
<dbReference type="GO" id="GO:0000149">
    <property type="term" value="F:SNARE binding"/>
    <property type="evidence" value="ECO:0007669"/>
    <property type="project" value="TreeGrafter"/>
</dbReference>
<protein>
    <recommendedName>
        <fullName evidence="10">t-SNARE coiled-coil homology domain-containing protein</fullName>
    </recommendedName>
</protein>
<feature type="coiled-coil region" evidence="9">
    <location>
        <begin position="115"/>
        <end position="180"/>
    </location>
</feature>
<dbReference type="GO" id="GO:0006896">
    <property type="term" value="P:Golgi to vacuole transport"/>
    <property type="evidence" value="ECO:0007669"/>
    <property type="project" value="TreeGrafter"/>
</dbReference>
<name>A0A8C2R5F8_CAPHI</name>
<evidence type="ECO:0000256" key="1">
    <source>
        <dbReference type="ARBA" id="ARBA00006108"/>
    </source>
</evidence>
<dbReference type="SUPFAM" id="SSF47661">
    <property type="entry name" value="t-snare proteins"/>
    <property type="match status" value="1"/>
</dbReference>
<dbReference type="Gene3D" id="1.20.58.400">
    <property type="entry name" value="t-snare proteins"/>
    <property type="match status" value="1"/>
</dbReference>
<keyword evidence="3" id="KW-0812">Transmembrane</keyword>
<dbReference type="GO" id="GO:0012507">
    <property type="term" value="C:ER to Golgi transport vesicle membrane"/>
    <property type="evidence" value="ECO:0007669"/>
    <property type="project" value="TreeGrafter"/>
</dbReference>
<organism evidence="11">
    <name type="scientific">Capra hircus</name>
    <name type="common">Goat</name>
    <dbReference type="NCBI Taxonomy" id="9925"/>
    <lineage>
        <taxon>Eukaryota</taxon>
        <taxon>Metazoa</taxon>
        <taxon>Chordata</taxon>
        <taxon>Craniata</taxon>
        <taxon>Vertebrata</taxon>
        <taxon>Euteleostomi</taxon>
        <taxon>Mammalia</taxon>
        <taxon>Eutheria</taxon>
        <taxon>Laurasiatheria</taxon>
        <taxon>Artiodactyla</taxon>
        <taxon>Ruminantia</taxon>
        <taxon>Pecora</taxon>
        <taxon>Bovidae</taxon>
        <taxon>Caprinae</taxon>
        <taxon>Capra</taxon>
    </lineage>
</organism>
<evidence type="ECO:0000313" key="11">
    <source>
        <dbReference type="Ensembl" id="ENSCHIP00010023821.1"/>
    </source>
</evidence>
<dbReference type="SUPFAM" id="SSF58038">
    <property type="entry name" value="SNARE fusion complex"/>
    <property type="match status" value="1"/>
</dbReference>
<dbReference type="PANTHER" id="PTHR21230:SF26">
    <property type="entry name" value="VESICLE TRANSPORT THROUGH INTERACTION WITH T-SNARES HOMOLOG 1A"/>
    <property type="match status" value="1"/>
</dbReference>
<dbReference type="GO" id="GO:0005484">
    <property type="term" value="F:SNAP receptor activity"/>
    <property type="evidence" value="ECO:0007669"/>
    <property type="project" value="TreeGrafter"/>
</dbReference>
<sequence>MSSDFEGYEQDFAVLTAEITNKIARVPRLPPDEKKQMVANVEKQLEEAKELLEQMDLEVREIPPQSRGMYSNRMRSYKQEMGKLETDFKRSRIAYSDEVRNELLGDDGNSSENQLIKLREERAHLLDNTERLERSSRRLEAGYQIAVETEQIGQEMLENLSHDREKIQRARERLRETDANLGKSSRVLTGMLRRWSKVELGYKMILNLPDLRLMENKKELEEFPSRKKQKEAIKLSSQFLRGSTKSEFKIPAALFLSHTRGDAGGPLGQDSVHMQHSLGIMCGLQSLPH</sequence>
<keyword evidence="6 9" id="KW-0175">Coiled coil</keyword>
<dbReference type="FunFam" id="1.20.58.400:FF:000001">
    <property type="entry name" value="Vesicle transport through interaction with t-SNAREs homolog 1A"/>
    <property type="match status" value="1"/>
</dbReference>
<dbReference type="FunFam" id="1.20.5.110:FF:000024">
    <property type="entry name" value="Vesicle transport through interaction with t-SNAREs homolog 1A"/>
    <property type="match status" value="1"/>
</dbReference>
<dbReference type="CDD" id="cd15891">
    <property type="entry name" value="SNARE_Vti1a"/>
    <property type="match status" value="1"/>
</dbReference>
<proteinExistence type="inferred from homology"/>